<evidence type="ECO:0000313" key="1">
    <source>
        <dbReference type="EMBL" id="OUJ03185.1"/>
    </source>
</evidence>
<sequence length="125" mass="13776">MVKGQDFCRGTIAFCGKKPVLVLRLCKTGVAVVVRLVGEKPPFHRSDILLDAGAMLLRNRVARTSAVSTVQQKILRGLGGCLLRVPEETVLRVEAAEKMEAERQRDELLPRVAIRSSWRGPKLGS</sequence>
<proteinExistence type="predicted"/>
<name>A0A1Z5YW23_9PROT</name>
<evidence type="ECO:0000313" key="2">
    <source>
        <dbReference type="Proteomes" id="UP000196086"/>
    </source>
</evidence>
<reference evidence="1 2" key="1">
    <citation type="submission" date="2014-06" db="EMBL/GenBank/DDBJ databases">
        <authorList>
            <person name="Ju J."/>
            <person name="Zhang J."/>
        </authorList>
    </citation>
    <scope>NUCLEOTIDE SEQUENCE [LARGE SCALE GENOMIC DNA]</scope>
    <source>
        <strain evidence="1 2">DsW_47</strain>
    </source>
</reference>
<organism evidence="1 2">
    <name type="scientific">Acetobacter cibinongensis</name>
    <dbReference type="NCBI Taxonomy" id="146475"/>
    <lineage>
        <taxon>Bacteria</taxon>
        <taxon>Pseudomonadati</taxon>
        <taxon>Pseudomonadota</taxon>
        <taxon>Alphaproteobacteria</taxon>
        <taxon>Acetobacterales</taxon>
        <taxon>Acetobacteraceae</taxon>
        <taxon>Acetobacter</taxon>
    </lineage>
</organism>
<dbReference type="AlphaFoldDB" id="A0A1Z5YW23"/>
<protein>
    <submittedName>
        <fullName evidence="1">Uncharacterized protein</fullName>
    </submittedName>
</protein>
<accession>A0A1Z5YW23</accession>
<comment type="caution">
    <text evidence="1">The sequence shown here is derived from an EMBL/GenBank/DDBJ whole genome shotgun (WGS) entry which is preliminary data.</text>
</comment>
<dbReference type="Proteomes" id="UP000196086">
    <property type="component" value="Unassembled WGS sequence"/>
</dbReference>
<dbReference type="RefSeq" id="WP_086650854.1">
    <property type="nucleotide sequence ID" value="NZ_JOMQ01000016.1"/>
</dbReference>
<dbReference type="EMBL" id="JOMQ01000016">
    <property type="protein sequence ID" value="OUJ03185.1"/>
    <property type="molecule type" value="Genomic_DNA"/>
</dbReference>
<gene>
    <name evidence="1" type="ORF">HK14_03205</name>
</gene>